<organism evidence="2 3">
    <name type="scientific">Oryza glaberrima</name>
    <name type="common">African rice</name>
    <dbReference type="NCBI Taxonomy" id="4538"/>
    <lineage>
        <taxon>Eukaryota</taxon>
        <taxon>Viridiplantae</taxon>
        <taxon>Streptophyta</taxon>
        <taxon>Embryophyta</taxon>
        <taxon>Tracheophyta</taxon>
        <taxon>Spermatophyta</taxon>
        <taxon>Magnoliopsida</taxon>
        <taxon>Liliopsida</taxon>
        <taxon>Poales</taxon>
        <taxon>Poaceae</taxon>
        <taxon>BOP clade</taxon>
        <taxon>Oryzoideae</taxon>
        <taxon>Oryzeae</taxon>
        <taxon>Oryzinae</taxon>
        <taxon>Oryza</taxon>
    </lineage>
</organism>
<dbReference type="KEGG" id="ogl:127774772"/>
<dbReference type="EnsemblPlants" id="ORGLA05G0040600.1">
    <property type="protein sequence ID" value="ORGLA05G0040600.1"/>
    <property type="gene ID" value="ORGLA05G0040600"/>
</dbReference>
<dbReference type="GeneID" id="127774772"/>
<reference evidence="2" key="1">
    <citation type="submission" date="2015-06" db="UniProtKB">
        <authorList>
            <consortium name="EnsemblPlants"/>
        </authorList>
    </citation>
    <scope>IDENTIFICATION</scope>
</reference>
<keyword evidence="1" id="KW-1133">Transmembrane helix</keyword>
<dbReference type="AlphaFoldDB" id="I1PSQ8"/>
<dbReference type="Gramene" id="ORGLA05G0040600.1">
    <property type="protein sequence ID" value="ORGLA05G0040600.1"/>
    <property type="gene ID" value="ORGLA05G0040600"/>
</dbReference>
<evidence type="ECO:0000313" key="2">
    <source>
        <dbReference type="EnsemblPlants" id="ORGLA05G0040600.1"/>
    </source>
</evidence>
<name>I1PSQ8_ORYGL</name>
<sequence length="178" mass="21114">MEGSDNDFVKVLAVLAGLDTCEELGYEDVELWSDSQRACGVLSGSETINMDDRNRMECMLLMFKSTRFKRLVCVQKPREIKDWSLCEILFMVDDILIEKIHSRYLLRNLLKKWSPYLRGQSIYSITRTKLTRYIIRTKLTRDIIRKFGMSCSQNMFYLFFCIVFCLELFGTLFYRLRT</sequence>
<dbReference type="RefSeq" id="XP_052157024.1">
    <property type="nucleotide sequence ID" value="XM_052301064.1"/>
</dbReference>
<keyword evidence="3" id="KW-1185">Reference proteome</keyword>
<evidence type="ECO:0000256" key="1">
    <source>
        <dbReference type="SAM" id="Phobius"/>
    </source>
</evidence>
<dbReference type="Proteomes" id="UP000007306">
    <property type="component" value="Chromosome 5"/>
</dbReference>
<feature type="transmembrane region" description="Helical" evidence="1">
    <location>
        <begin position="155"/>
        <end position="174"/>
    </location>
</feature>
<reference evidence="2 3" key="2">
    <citation type="submission" date="2018-04" db="EMBL/GenBank/DDBJ databases">
        <title>OglaRS2 (Oryza glaberrima Reference Sequence Version 2).</title>
        <authorList>
            <person name="Zhang J."/>
            <person name="Kudrna D."/>
            <person name="Lee S."/>
            <person name="Talag J."/>
            <person name="Rajasekar S."/>
            <person name="Wing R.A."/>
        </authorList>
    </citation>
    <scope>NUCLEOTIDE SEQUENCE [LARGE SCALE GENOMIC DNA]</scope>
    <source>
        <strain evidence="2 3">cv. IRGC 96717</strain>
    </source>
</reference>
<dbReference type="HOGENOM" id="CLU_106480_0_0_1"/>
<keyword evidence="1" id="KW-0812">Transmembrane</keyword>
<proteinExistence type="predicted"/>
<accession>I1PSQ8</accession>
<dbReference type="OMA" id="ISMWRTI"/>
<keyword evidence="1" id="KW-0472">Membrane</keyword>
<evidence type="ECO:0000313" key="3">
    <source>
        <dbReference type="Proteomes" id="UP000007306"/>
    </source>
</evidence>
<protein>
    <submittedName>
        <fullName evidence="2">Uncharacterized protein</fullName>
    </submittedName>
</protein>
<gene>
    <name evidence="2" type="primary">LOC127774772</name>
</gene>